<keyword evidence="5 8" id="KW-0460">Magnesium</keyword>
<name>A0ABX7G3Y4_9GAMM</name>
<keyword evidence="4 8" id="KW-0479">Metal-binding</keyword>
<dbReference type="PANTHER" id="PTHR19376">
    <property type="entry name" value="DNA-DIRECTED RNA POLYMERASE"/>
    <property type="match status" value="1"/>
</dbReference>
<dbReference type="PANTHER" id="PTHR19376:SF54">
    <property type="entry name" value="DNA-DIRECTED RNA POLYMERASE SUBUNIT BETA"/>
    <property type="match status" value="1"/>
</dbReference>
<dbReference type="HAMAP" id="MF_01322">
    <property type="entry name" value="RNApol_bact_RpoC"/>
    <property type="match status" value="1"/>
</dbReference>
<feature type="binding site" evidence="8">
    <location>
        <position position="72"/>
    </location>
    <ligand>
        <name>Zn(2+)</name>
        <dbReference type="ChEBI" id="CHEBI:29105"/>
        <label>1</label>
    </ligand>
</feature>
<feature type="binding site" evidence="8">
    <location>
        <position position="462"/>
    </location>
    <ligand>
        <name>Mg(2+)</name>
        <dbReference type="ChEBI" id="CHEBI:18420"/>
    </ligand>
</feature>
<dbReference type="CDD" id="cd01609">
    <property type="entry name" value="RNAP_beta'_N"/>
    <property type="match status" value="1"/>
</dbReference>
<evidence type="ECO:0000256" key="6">
    <source>
        <dbReference type="ARBA" id="ARBA00023163"/>
    </source>
</evidence>
<keyword evidence="12" id="KW-1185">Reference proteome</keyword>
<dbReference type="EC" id="2.7.7.6" evidence="8"/>
<keyword evidence="8" id="KW-0862">Zinc</keyword>
<sequence>MKDLLKFLKQQGKTEEFEGIKIGLASPDLIRSWSFGEVKKPETINYRTFKPEREGLFCARIFGPVKDYECLCGKYKRLKHRGVICEKCGVEVTQTKVRRERMGHIELASPVAHIWFLKSLPSRIGLMLDMTLRDIERVLYFESYVVIEPGMTSLERGQMLTEENYLDALEEYGDEFEAKMGAEAVLDLLRAIDLEKEIEQMREELPSINSETRRKKVTKRLKLIEAFYTSGNKPEWMILKVLPVLPPDLRPLVPLDGGRFATSDLNDLYRRVINRNNRLKRLLDLAAPDIIVRNEKRMLQESVDALLDNGRRGRAITGSNKRPLKSLADMIKGKQGRFRQNLLGKRVDYSGRSVITVGPTLRLHQCGLPKKMALELFKPFIYGKLEGRGLATTIKAAKKMVEREVAEVWDVLDEVIREHPVMLNRAPTLHRLGIQAFEPVLIEGKAIQLHPLVCAAYNADFDGDQMAVHVPLTLEAQLEARALMMSTNNILSPANGEPIIVPSQDVVLGLYYISRERVNGRGEAMAFESVAEAEKAYRVGAAELHARVKVRITETIIGENGERTKQRRIVDTTVGRAILSQILPAGLSFDLVNQDMGKKQISKLLNTCYRQLGLKDTVIFADQLMYTGFQYATISGASVGINDMVIPEEKYSLVADAEAEVIEIQEQFQSGLVTAGERYNKVIDIWASANEKVSKAMMENLSSETVINRHGEEEKQKSFNSIYMMADSGARGSAAQIRQLAGMRGLMAKPDGSIIETPIVANFREGLNVLQYFISTHGARKGLADTALKTANSGYLTRRLVDVAQDLVIIEDDCGATEGLSMKPLIEGGDVVEPLRERVLGRVVAEDVMYPGTDEVLAPRNTLLDEAWCDKLEQHSVDEVQVRSVITCETDFGVCAKCYGRDLARGHIINMGEAIGVVAAQSIGEPGTQLTMRTFHIGGAASRASAENSVQVKNAGTLKLHNAKFVTNSDGKLVIVSRSSELAIIDELGREKERYKVPYGTVLDSKEGAEVNAGQIIANWDPHTHPIITEVAGSIKFVDMIDGVTITRQTDELTGLSSIVVLDVGQRTSAGKEMRPAVRLVDDNGNDLTIPGTDVPAQYFLPGNAIVNLDDNAKISVGDALARIPQESSKTRDITGGLPRVADLFEARRPKEPAILAEISGTISFGKETKGKRRLVITPNDGGDAYEEMIPKWRNLNVFEGEKVERGEVIADGPESAHDILRLRGIHNVANYIVNEVQDVYRLQGVKINDKHIEVIIRQMLRKCIITQAGDSEFLEGEQVEVARVKIANRDLEAAGKLPAKFERELLGITKASLATESFISAASFQETTRVLTEAAVGGKSDNLRGLKENVIVGRLIPAGTGFAYHKNRAKARASGEETVAPTVTASEAEQNLADLLNLAGSQE</sequence>
<dbReference type="Pfam" id="PF04998">
    <property type="entry name" value="RNA_pol_Rpb1_5"/>
    <property type="match status" value="1"/>
</dbReference>
<comment type="catalytic activity">
    <reaction evidence="7 8 9">
        <text>RNA(n) + a ribonucleoside 5'-triphosphate = RNA(n+1) + diphosphate</text>
        <dbReference type="Rhea" id="RHEA:21248"/>
        <dbReference type="Rhea" id="RHEA-COMP:14527"/>
        <dbReference type="Rhea" id="RHEA-COMP:17342"/>
        <dbReference type="ChEBI" id="CHEBI:33019"/>
        <dbReference type="ChEBI" id="CHEBI:61557"/>
        <dbReference type="ChEBI" id="CHEBI:140395"/>
        <dbReference type="EC" id="2.7.7.6"/>
    </reaction>
</comment>
<evidence type="ECO:0000256" key="4">
    <source>
        <dbReference type="ARBA" id="ARBA00022723"/>
    </source>
</evidence>
<dbReference type="Pfam" id="PF04997">
    <property type="entry name" value="RNA_pol_Rpb1_1"/>
    <property type="match status" value="1"/>
</dbReference>
<dbReference type="Gene3D" id="1.10.274.100">
    <property type="entry name" value="RNA polymerase Rpb1, domain 3"/>
    <property type="match status" value="1"/>
</dbReference>
<dbReference type="InterPro" id="IPR007066">
    <property type="entry name" value="RNA_pol_Rpb1_3"/>
</dbReference>
<feature type="binding site" evidence="8">
    <location>
        <position position="88"/>
    </location>
    <ligand>
        <name>Zn(2+)</name>
        <dbReference type="ChEBI" id="CHEBI:29105"/>
        <label>1</label>
    </ligand>
</feature>
<feature type="binding site" evidence="8">
    <location>
        <position position="814"/>
    </location>
    <ligand>
        <name>Zn(2+)</name>
        <dbReference type="ChEBI" id="CHEBI:29105"/>
        <label>2</label>
    </ligand>
</feature>
<dbReference type="Gene3D" id="1.10.150.390">
    <property type="match status" value="1"/>
</dbReference>
<dbReference type="InterPro" id="IPR044893">
    <property type="entry name" value="RNA_pol_Rpb1_clamp_domain"/>
</dbReference>
<evidence type="ECO:0000256" key="1">
    <source>
        <dbReference type="ARBA" id="ARBA00022478"/>
    </source>
</evidence>
<dbReference type="Gene3D" id="2.40.40.20">
    <property type="match status" value="1"/>
</dbReference>
<evidence type="ECO:0000259" key="10">
    <source>
        <dbReference type="SMART" id="SM00663"/>
    </source>
</evidence>
<feature type="binding site" evidence="8">
    <location>
        <position position="85"/>
    </location>
    <ligand>
        <name>Zn(2+)</name>
        <dbReference type="ChEBI" id="CHEBI:29105"/>
        <label>1</label>
    </ligand>
</feature>
<keyword evidence="3 8" id="KW-0548">Nucleotidyltransferase</keyword>
<feature type="binding site" evidence="8">
    <location>
        <position position="898"/>
    </location>
    <ligand>
        <name>Zn(2+)</name>
        <dbReference type="ChEBI" id="CHEBI:29105"/>
        <label>2</label>
    </ligand>
</feature>
<evidence type="ECO:0000256" key="2">
    <source>
        <dbReference type="ARBA" id="ARBA00022679"/>
    </source>
</evidence>
<comment type="cofactor">
    <cofactor evidence="8">
        <name>Zn(2+)</name>
        <dbReference type="ChEBI" id="CHEBI:29105"/>
    </cofactor>
    <text evidence="8">Binds 2 Zn(2+) ions per subunit.</text>
</comment>
<dbReference type="GO" id="GO:0003899">
    <property type="term" value="F:DNA-directed RNA polymerase activity"/>
    <property type="evidence" value="ECO:0007669"/>
    <property type="project" value="UniProtKB-EC"/>
</dbReference>
<dbReference type="SMART" id="SM00663">
    <property type="entry name" value="RPOLA_N"/>
    <property type="match status" value="1"/>
</dbReference>
<dbReference type="Pfam" id="PF00623">
    <property type="entry name" value="RNA_pol_Rpb1_2"/>
    <property type="match status" value="2"/>
</dbReference>
<dbReference type="SUPFAM" id="SSF64484">
    <property type="entry name" value="beta and beta-prime subunits of DNA dependent RNA-polymerase"/>
    <property type="match status" value="1"/>
</dbReference>
<evidence type="ECO:0000313" key="12">
    <source>
        <dbReference type="Proteomes" id="UP000596252"/>
    </source>
</evidence>
<dbReference type="InterPro" id="IPR007081">
    <property type="entry name" value="RNA_pol_Rpb1_5"/>
</dbReference>
<dbReference type="NCBIfam" id="TIGR02386">
    <property type="entry name" value="rpoC_TIGR"/>
    <property type="match status" value="1"/>
</dbReference>
<reference evidence="11 12" key="1">
    <citation type="journal article" date="2012" name="Antonie Van Leeuwenhoek">
        <title>Shewanella litorisediminis sp. nov., a gammaproteobacterium isolated from a tidal flat sediment.</title>
        <authorList>
            <person name="Lee M.H."/>
            <person name="Yoon J.H."/>
        </authorList>
    </citation>
    <scope>NUCLEOTIDE SEQUENCE [LARGE SCALE GENOMIC DNA]</scope>
    <source>
        <strain evidence="11 12">SMK1-12</strain>
    </source>
</reference>
<comment type="subunit">
    <text evidence="8">The RNAP catalytic core consists of 2 alpha, 1 beta, 1 beta' and 1 omega subunit. When a sigma factor is associated with the core the holoenzyme is formed, which can initiate transcription.</text>
</comment>
<comment type="similarity">
    <text evidence="8 9">Belongs to the RNA polymerase beta' chain family.</text>
</comment>
<dbReference type="Gene3D" id="4.10.860.120">
    <property type="entry name" value="RNA polymerase II, clamp domain"/>
    <property type="match status" value="1"/>
</dbReference>
<gene>
    <name evidence="8 11" type="primary">rpoC</name>
    <name evidence="11" type="ORF">JQC75_00985</name>
</gene>
<feature type="domain" description="RNA polymerase N-terminal" evidence="10">
    <location>
        <begin position="235"/>
        <end position="514"/>
    </location>
</feature>
<dbReference type="RefSeq" id="WP_203325699.1">
    <property type="nucleotide sequence ID" value="NZ_CP069213.1"/>
</dbReference>
<evidence type="ECO:0000256" key="7">
    <source>
        <dbReference type="ARBA" id="ARBA00048552"/>
    </source>
</evidence>
<keyword evidence="2 8" id="KW-0808">Transferase</keyword>
<dbReference type="GO" id="GO:0000428">
    <property type="term" value="C:DNA-directed RNA polymerase complex"/>
    <property type="evidence" value="ECO:0007669"/>
    <property type="project" value="UniProtKB-KW"/>
</dbReference>
<dbReference type="InterPro" id="IPR000722">
    <property type="entry name" value="RNA_pol_asu"/>
</dbReference>
<evidence type="ECO:0000313" key="11">
    <source>
        <dbReference type="EMBL" id="QRH02042.1"/>
    </source>
</evidence>
<comment type="function">
    <text evidence="8 9">DNA-dependent RNA polymerase catalyzes the transcription of DNA into RNA using the four ribonucleoside triphosphates as substrates.</text>
</comment>
<comment type="cofactor">
    <cofactor evidence="8">
        <name>Mg(2+)</name>
        <dbReference type="ChEBI" id="CHEBI:18420"/>
    </cofactor>
    <text evidence="8">Binds 1 Mg(2+) ion per subunit.</text>
</comment>
<dbReference type="InterPro" id="IPR006592">
    <property type="entry name" value="RNA_pol_N"/>
</dbReference>
<dbReference type="Gene3D" id="1.10.40.90">
    <property type="match status" value="1"/>
</dbReference>
<accession>A0ABX7G3Y4</accession>
<organism evidence="11 12">
    <name type="scientific">Shewanella litorisediminis</name>
    <dbReference type="NCBI Taxonomy" id="1173586"/>
    <lineage>
        <taxon>Bacteria</taxon>
        <taxon>Pseudomonadati</taxon>
        <taxon>Pseudomonadota</taxon>
        <taxon>Gammaproteobacteria</taxon>
        <taxon>Alteromonadales</taxon>
        <taxon>Shewanellaceae</taxon>
        <taxon>Shewanella</taxon>
    </lineage>
</organism>
<dbReference type="Pfam" id="PF05000">
    <property type="entry name" value="RNA_pol_Rpb1_4"/>
    <property type="match status" value="1"/>
</dbReference>
<dbReference type="Gene3D" id="1.10.132.30">
    <property type="match status" value="1"/>
</dbReference>
<protein>
    <recommendedName>
        <fullName evidence="8">DNA-directed RNA polymerase subunit beta'</fullName>
        <shortName evidence="8">RNAP subunit beta'</shortName>
        <ecNumber evidence="8">2.7.7.6</ecNumber>
    </recommendedName>
    <alternativeName>
        <fullName evidence="8">RNA polymerase subunit beta'</fullName>
    </alternativeName>
    <alternativeName>
        <fullName evidence="8">Transcriptase subunit beta'</fullName>
    </alternativeName>
</protein>
<dbReference type="Proteomes" id="UP000596252">
    <property type="component" value="Chromosome"/>
</dbReference>
<feature type="binding site" evidence="8">
    <location>
        <position position="895"/>
    </location>
    <ligand>
        <name>Zn(2+)</name>
        <dbReference type="ChEBI" id="CHEBI:29105"/>
        <label>2</label>
    </ligand>
</feature>
<dbReference type="InterPro" id="IPR012754">
    <property type="entry name" value="DNA-dir_RpoC_beta_prime_bact"/>
</dbReference>
<dbReference type="InterPro" id="IPR042102">
    <property type="entry name" value="RNA_pol_Rpb1_3_sf"/>
</dbReference>
<feature type="binding site" evidence="8">
    <location>
        <position position="888"/>
    </location>
    <ligand>
        <name>Zn(2+)</name>
        <dbReference type="ChEBI" id="CHEBI:29105"/>
        <label>2</label>
    </ligand>
</feature>
<feature type="binding site" evidence="8">
    <location>
        <position position="70"/>
    </location>
    <ligand>
        <name>Zn(2+)</name>
        <dbReference type="ChEBI" id="CHEBI:29105"/>
        <label>1</label>
    </ligand>
</feature>
<dbReference type="InterPro" id="IPR045867">
    <property type="entry name" value="DNA-dir_RpoC_beta_prime"/>
</dbReference>
<evidence type="ECO:0000256" key="3">
    <source>
        <dbReference type="ARBA" id="ARBA00022695"/>
    </source>
</evidence>
<keyword evidence="6 8" id="KW-0804">Transcription</keyword>
<proteinExistence type="inferred from homology"/>
<dbReference type="Gene3D" id="2.40.50.100">
    <property type="match status" value="3"/>
</dbReference>
<evidence type="ECO:0000256" key="8">
    <source>
        <dbReference type="HAMAP-Rule" id="MF_01322"/>
    </source>
</evidence>
<dbReference type="EMBL" id="CP069213">
    <property type="protein sequence ID" value="QRH02042.1"/>
    <property type="molecule type" value="Genomic_DNA"/>
</dbReference>
<feature type="binding site" evidence="8">
    <location>
        <position position="464"/>
    </location>
    <ligand>
        <name>Mg(2+)</name>
        <dbReference type="ChEBI" id="CHEBI:18420"/>
    </ligand>
</feature>
<dbReference type="InterPro" id="IPR007083">
    <property type="entry name" value="RNA_pol_Rpb1_4"/>
</dbReference>
<dbReference type="InterPro" id="IPR038120">
    <property type="entry name" value="Rpb1_funnel_sf"/>
</dbReference>
<dbReference type="Pfam" id="PF04983">
    <property type="entry name" value="RNA_pol_Rpb1_3"/>
    <property type="match status" value="1"/>
</dbReference>
<dbReference type="Gene3D" id="1.10.1790.20">
    <property type="match status" value="1"/>
</dbReference>
<keyword evidence="1 8" id="KW-0240">DNA-directed RNA polymerase</keyword>
<dbReference type="CDD" id="cd02655">
    <property type="entry name" value="RNAP_beta'_C"/>
    <property type="match status" value="1"/>
</dbReference>
<evidence type="ECO:0000256" key="9">
    <source>
        <dbReference type="RuleBase" id="RU004279"/>
    </source>
</evidence>
<feature type="binding site" evidence="8">
    <location>
        <position position="460"/>
    </location>
    <ligand>
        <name>Mg(2+)</name>
        <dbReference type="ChEBI" id="CHEBI:18420"/>
    </ligand>
</feature>
<dbReference type="InterPro" id="IPR007080">
    <property type="entry name" value="RNA_pol_Rpb1_1"/>
</dbReference>
<evidence type="ECO:0000256" key="5">
    <source>
        <dbReference type="ARBA" id="ARBA00022842"/>
    </source>
</evidence>